<dbReference type="PROSITE" id="PS00847">
    <property type="entry name" value="MCM_1"/>
    <property type="match status" value="1"/>
</dbReference>
<dbReference type="PANTHER" id="PTHR11630">
    <property type="entry name" value="DNA REPLICATION LICENSING FACTOR MCM FAMILY MEMBER"/>
    <property type="match status" value="1"/>
</dbReference>
<feature type="compositionally biased region" description="Pro residues" evidence="19">
    <location>
        <begin position="13"/>
        <end position="25"/>
    </location>
</feature>
<gene>
    <name evidence="21" type="ORF">EV702DRAFT_439913</name>
</gene>
<dbReference type="Pfam" id="PF17207">
    <property type="entry name" value="MCM_OB"/>
    <property type="match status" value="1"/>
</dbReference>
<dbReference type="GO" id="GO:0005656">
    <property type="term" value="C:nuclear pre-replicative complex"/>
    <property type="evidence" value="ECO:0007669"/>
    <property type="project" value="UniProtKB-ARBA"/>
</dbReference>
<keyword evidence="11" id="KW-0862">Zinc</keyword>
<dbReference type="InterPro" id="IPR033762">
    <property type="entry name" value="MCM_OB"/>
</dbReference>
<dbReference type="Pfam" id="PF23669">
    <property type="entry name" value="WHD_MCM2"/>
    <property type="match status" value="1"/>
</dbReference>
<keyword evidence="14" id="KW-0539">Nucleus</keyword>
<dbReference type="GO" id="GO:0003682">
    <property type="term" value="F:chromatin binding"/>
    <property type="evidence" value="ECO:0007669"/>
    <property type="project" value="UniProtKB-ARBA"/>
</dbReference>
<evidence type="ECO:0000256" key="18">
    <source>
        <dbReference type="ARBA" id="ARBA00078186"/>
    </source>
</evidence>
<dbReference type="InterPro" id="IPR018525">
    <property type="entry name" value="MCM_CS"/>
</dbReference>
<dbReference type="Pfam" id="PF17855">
    <property type="entry name" value="MCM_lid"/>
    <property type="match status" value="1"/>
</dbReference>
<evidence type="ECO:0000256" key="8">
    <source>
        <dbReference type="ARBA" id="ARBA00022771"/>
    </source>
</evidence>
<evidence type="ECO:0000313" key="22">
    <source>
        <dbReference type="Proteomes" id="UP000714275"/>
    </source>
</evidence>
<dbReference type="GO" id="GO:0006279">
    <property type="term" value="P:premeiotic DNA replication"/>
    <property type="evidence" value="ECO:0007669"/>
    <property type="project" value="UniProtKB-ARBA"/>
</dbReference>
<evidence type="ECO:0000256" key="10">
    <source>
        <dbReference type="ARBA" id="ARBA00022806"/>
    </source>
</evidence>
<evidence type="ECO:0000256" key="11">
    <source>
        <dbReference type="ARBA" id="ARBA00022833"/>
    </source>
</evidence>
<dbReference type="PRINTS" id="PR01657">
    <property type="entry name" value="MCMFAMILY"/>
</dbReference>
<dbReference type="FunFam" id="2.20.28.10:FF:000002">
    <property type="entry name" value="DNA helicase"/>
    <property type="match status" value="1"/>
</dbReference>
<dbReference type="GO" id="GO:0003697">
    <property type="term" value="F:single-stranded DNA binding"/>
    <property type="evidence" value="ECO:0007669"/>
    <property type="project" value="TreeGrafter"/>
</dbReference>
<dbReference type="GO" id="GO:0043596">
    <property type="term" value="C:nuclear replication fork"/>
    <property type="evidence" value="ECO:0007669"/>
    <property type="project" value="UniProtKB-ARBA"/>
</dbReference>
<name>A0A9P6ZRW0_9AGAM</name>
<dbReference type="SUPFAM" id="SSF50249">
    <property type="entry name" value="Nucleic acid-binding proteins"/>
    <property type="match status" value="1"/>
</dbReference>
<evidence type="ECO:0000256" key="13">
    <source>
        <dbReference type="ARBA" id="ARBA00023125"/>
    </source>
</evidence>
<evidence type="ECO:0000256" key="5">
    <source>
        <dbReference type="ARBA" id="ARBA00022705"/>
    </source>
</evidence>
<dbReference type="InterPro" id="IPR008045">
    <property type="entry name" value="MCM2"/>
</dbReference>
<dbReference type="GO" id="GO:0042555">
    <property type="term" value="C:MCM complex"/>
    <property type="evidence" value="ECO:0007669"/>
    <property type="project" value="InterPro"/>
</dbReference>
<dbReference type="GO" id="GO:0031261">
    <property type="term" value="C:DNA replication preinitiation complex"/>
    <property type="evidence" value="ECO:0007669"/>
    <property type="project" value="UniProtKB-ARBA"/>
</dbReference>
<dbReference type="OrthoDB" id="844at2759"/>
<dbReference type="InterPro" id="IPR027925">
    <property type="entry name" value="MCM_N"/>
</dbReference>
<dbReference type="GO" id="GO:0008270">
    <property type="term" value="F:zinc ion binding"/>
    <property type="evidence" value="ECO:0007669"/>
    <property type="project" value="UniProtKB-KW"/>
</dbReference>
<evidence type="ECO:0000256" key="16">
    <source>
        <dbReference type="ARBA" id="ARBA00047995"/>
    </source>
</evidence>
<evidence type="ECO:0000256" key="19">
    <source>
        <dbReference type="SAM" id="MobiDB-lite"/>
    </source>
</evidence>
<dbReference type="AlphaFoldDB" id="A0A9P6ZRW0"/>
<dbReference type="Gene3D" id="2.40.50.140">
    <property type="entry name" value="Nucleic acid-binding proteins"/>
    <property type="match status" value="1"/>
</dbReference>
<sequence length="916" mass="103758">MSQTPRGAKRPRSPPIPSSSPAPHPTPRRRDSQSSLPPSSPPAPFSDTDDSLDDRDGVRDIDEDDEDDGEGEDLFPDAMEADYAPNELLDRYSDRDIDDEGDFDEMSAAARRAAEARMNRRDRLERAGKQGSRAANRGRAPQFLEDDDMDDEDALGDDLGVAKMKRRTRRQYDERRDVDDVDGMDDEIPLEQLSDIKAKSIVEWIANDRVRRSIVKHFRQFLMTYVDENGASVYGQRIRNLGETNAESLEVSYLHLAMSKPILAYFLTNSPAAMLTIFDEVALNAILVYYPSYERIHSEVHVRIADLPLSSSLRDLRRSNLNNLVRVTGVVTRRSGVFPQLKYVKFDCRKCGAVLGPFYQDATKEVKVSFCANCESKGPFPVNSEQTVYRNYQKMTLQESPGSVPPGRLPRHREVILLWDLIDLAKPGEEIEVTGIYRNNFDASLNSKNGFPVFSTIIEANHINKKEDLFAAFRLTEEDEKEMRALARDERIRKRIVKSIAPSIYGHEDIKTALALSLFGGVTKDINRKHRIRGDINVLLLGDPGTAKSQFLKYAEKTAHRSVFATGQGASAVGLTASVRKDPVTREWTLEGGALVLADKGTCLIDEFDKMNDADRTSIHEAMEQQSISISKAGIVTTLQARCAIIAAANPIRGRYNPTIPFQQNVELTEPILSRFDVLCVVKDNVDPVQDELLARFVVGSHLRSHPKFEADRDEMDVGTTLDADIIPQDILRKYIMYAREKIRPKLYDMDQDKLARLFSDLRRESLATGSYPITVRHLESMIRMAEASAKMSLREYVRADDIDMAISVAVGSFVSTQKMSIKKTLERGFRKYLTQARDYEELLAFLLGQIVKEKARFHQLQRHEQPELITVKMSELDERAKEHDIYDTSTFLHSKLFTANGYKLKDQVIEKRFSN</sequence>
<evidence type="ECO:0000256" key="17">
    <source>
        <dbReference type="ARBA" id="ARBA00074927"/>
    </source>
</evidence>
<reference evidence="21" key="1">
    <citation type="journal article" date="2020" name="New Phytol.">
        <title>Comparative genomics reveals dynamic genome evolution in host specialist ectomycorrhizal fungi.</title>
        <authorList>
            <person name="Lofgren L.A."/>
            <person name="Nguyen N.H."/>
            <person name="Vilgalys R."/>
            <person name="Ruytinx J."/>
            <person name="Liao H.L."/>
            <person name="Branco S."/>
            <person name="Kuo A."/>
            <person name="LaButti K."/>
            <person name="Lipzen A."/>
            <person name="Andreopoulos W."/>
            <person name="Pangilinan J."/>
            <person name="Riley R."/>
            <person name="Hundley H."/>
            <person name="Na H."/>
            <person name="Barry K."/>
            <person name="Grigoriev I.V."/>
            <person name="Stajich J.E."/>
            <person name="Kennedy P.G."/>
        </authorList>
    </citation>
    <scope>NUCLEOTIDE SEQUENCE</scope>
    <source>
        <strain evidence="21">DOB743</strain>
    </source>
</reference>
<dbReference type="Gene3D" id="3.30.1640.10">
    <property type="entry name" value="mini-chromosome maintenance (MCM) complex, chain A, domain 1"/>
    <property type="match status" value="1"/>
</dbReference>
<feature type="compositionally biased region" description="Acidic residues" evidence="19">
    <location>
        <begin position="144"/>
        <end position="155"/>
    </location>
</feature>
<keyword evidence="15" id="KW-0131">Cell cycle</keyword>
<feature type="region of interest" description="Disordered" evidence="19">
    <location>
        <begin position="1"/>
        <end position="155"/>
    </location>
</feature>
<dbReference type="CDD" id="cd17753">
    <property type="entry name" value="MCM2"/>
    <property type="match status" value="1"/>
</dbReference>
<keyword evidence="22" id="KW-1185">Reference proteome</keyword>
<dbReference type="InterPro" id="IPR041562">
    <property type="entry name" value="MCM_lid"/>
</dbReference>
<feature type="compositionally biased region" description="Acidic residues" evidence="19">
    <location>
        <begin position="61"/>
        <end position="75"/>
    </location>
</feature>
<dbReference type="InterPro" id="IPR001208">
    <property type="entry name" value="MCM_dom"/>
</dbReference>
<dbReference type="InterPro" id="IPR031327">
    <property type="entry name" value="MCM"/>
</dbReference>
<evidence type="ECO:0000256" key="14">
    <source>
        <dbReference type="ARBA" id="ARBA00023242"/>
    </source>
</evidence>
<keyword evidence="9" id="KW-0378">Hydrolase</keyword>
<evidence type="ECO:0000256" key="9">
    <source>
        <dbReference type="ARBA" id="ARBA00022801"/>
    </source>
</evidence>
<dbReference type="PROSITE" id="PS50051">
    <property type="entry name" value="MCM_2"/>
    <property type="match status" value="1"/>
</dbReference>
<evidence type="ECO:0000313" key="21">
    <source>
        <dbReference type="EMBL" id="KAG1775356.1"/>
    </source>
</evidence>
<dbReference type="GO" id="GO:0005524">
    <property type="term" value="F:ATP binding"/>
    <property type="evidence" value="ECO:0007669"/>
    <property type="project" value="UniProtKB-KW"/>
</dbReference>
<dbReference type="Gene3D" id="2.20.28.10">
    <property type="match status" value="1"/>
</dbReference>
<accession>A0A9P6ZRW0</accession>
<feature type="compositionally biased region" description="Basic and acidic residues" evidence="19">
    <location>
        <begin position="112"/>
        <end position="128"/>
    </location>
</feature>
<dbReference type="Pfam" id="PF14551">
    <property type="entry name" value="MCM_N"/>
    <property type="match status" value="1"/>
</dbReference>
<evidence type="ECO:0000256" key="12">
    <source>
        <dbReference type="ARBA" id="ARBA00022840"/>
    </source>
</evidence>
<dbReference type="EC" id="3.6.4.12" evidence="3"/>
<dbReference type="SMART" id="SM00350">
    <property type="entry name" value="MCM"/>
    <property type="match status" value="1"/>
</dbReference>
<dbReference type="EMBL" id="JABBWD010000034">
    <property type="protein sequence ID" value="KAG1775356.1"/>
    <property type="molecule type" value="Genomic_DNA"/>
</dbReference>
<proteinExistence type="inferred from homology"/>
<keyword evidence="5" id="KW-0235">DNA replication</keyword>
<evidence type="ECO:0000256" key="3">
    <source>
        <dbReference type="ARBA" id="ARBA00012551"/>
    </source>
</evidence>
<comment type="subcellular location">
    <subcellularLocation>
        <location evidence="1">Nucleus</location>
    </subcellularLocation>
</comment>
<protein>
    <recommendedName>
        <fullName evidence="4">DNA replication licensing factor MCM2</fullName>
        <ecNumber evidence="3">3.6.4.12</ecNumber>
    </recommendedName>
    <alternativeName>
        <fullName evidence="17">DNA replication licensing factor mcm2</fullName>
    </alternativeName>
    <alternativeName>
        <fullName evidence="18">Minichromosome maintenance protein 2</fullName>
    </alternativeName>
</protein>
<dbReference type="GO" id="GO:0016787">
    <property type="term" value="F:hydrolase activity"/>
    <property type="evidence" value="ECO:0007669"/>
    <property type="project" value="UniProtKB-KW"/>
</dbReference>
<dbReference type="GO" id="GO:0000727">
    <property type="term" value="P:double-strand break repair via break-induced replication"/>
    <property type="evidence" value="ECO:0007669"/>
    <property type="project" value="TreeGrafter"/>
</dbReference>
<evidence type="ECO:0000259" key="20">
    <source>
        <dbReference type="PROSITE" id="PS50051"/>
    </source>
</evidence>
<dbReference type="PANTHER" id="PTHR11630:SF44">
    <property type="entry name" value="DNA REPLICATION LICENSING FACTOR MCM2"/>
    <property type="match status" value="1"/>
</dbReference>
<evidence type="ECO:0000256" key="7">
    <source>
        <dbReference type="ARBA" id="ARBA00022741"/>
    </source>
</evidence>
<evidence type="ECO:0000256" key="15">
    <source>
        <dbReference type="ARBA" id="ARBA00023306"/>
    </source>
</evidence>
<dbReference type="SUPFAM" id="SSF52540">
    <property type="entry name" value="P-loop containing nucleoside triphosphate hydrolases"/>
    <property type="match status" value="1"/>
</dbReference>
<dbReference type="GO" id="GO:0017116">
    <property type="term" value="F:single-stranded DNA helicase activity"/>
    <property type="evidence" value="ECO:0007669"/>
    <property type="project" value="TreeGrafter"/>
</dbReference>
<evidence type="ECO:0000256" key="6">
    <source>
        <dbReference type="ARBA" id="ARBA00022723"/>
    </source>
</evidence>
<comment type="catalytic activity">
    <reaction evidence="16">
        <text>ATP + H2O = ADP + phosphate + H(+)</text>
        <dbReference type="Rhea" id="RHEA:13065"/>
        <dbReference type="ChEBI" id="CHEBI:15377"/>
        <dbReference type="ChEBI" id="CHEBI:15378"/>
        <dbReference type="ChEBI" id="CHEBI:30616"/>
        <dbReference type="ChEBI" id="CHEBI:43474"/>
        <dbReference type="ChEBI" id="CHEBI:456216"/>
        <dbReference type="EC" id="3.6.4.12"/>
    </reaction>
</comment>
<keyword evidence="7" id="KW-0547">Nucleotide-binding</keyword>
<comment type="similarity">
    <text evidence="2">Belongs to the MCM family.</text>
</comment>
<dbReference type="FunFam" id="3.40.50.300:FF:000138">
    <property type="entry name" value="DNA helicase"/>
    <property type="match status" value="1"/>
</dbReference>
<feature type="domain" description="MCM C-terminal AAA(+) ATPase" evidence="20">
    <location>
        <begin position="492"/>
        <end position="698"/>
    </location>
</feature>
<evidence type="ECO:0000256" key="1">
    <source>
        <dbReference type="ARBA" id="ARBA00004123"/>
    </source>
</evidence>
<dbReference type="InterPro" id="IPR012340">
    <property type="entry name" value="NA-bd_OB-fold"/>
</dbReference>
<keyword evidence="12" id="KW-0067">ATP-binding</keyword>
<dbReference type="InterPro" id="IPR059098">
    <property type="entry name" value="WHD_MCM2"/>
</dbReference>
<dbReference type="GO" id="GO:0043138">
    <property type="term" value="F:3'-5' DNA helicase activity"/>
    <property type="evidence" value="ECO:0007669"/>
    <property type="project" value="TreeGrafter"/>
</dbReference>
<dbReference type="Proteomes" id="UP000714275">
    <property type="component" value="Unassembled WGS sequence"/>
</dbReference>
<keyword evidence="10" id="KW-0347">Helicase</keyword>
<dbReference type="Pfam" id="PF00493">
    <property type="entry name" value="MCM"/>
    <property type="match status" value="1"/>
</dbReference>
<keyword evidence="8" id="KW-0863">Zinc-finger</keyword>
<dbReference type="FunFam" id="3.30.1640.10:FF:000003">
    <property type="entry name" value="DNA helicase"/>
    <property type="match status" value="1"/>
</dbReference>
<dbReference type="Pfam" id="PF12619">
    <property type="entry name" value="MCM2_N"/>
    <property type="match status" value="1"/>
</dbReference>
<keyword evidence="13" id="KW-0238">DNA-binding</keyword>
<dbReference type="Gene3D" id="3.40.50.300">
    <property type="entry name" value="P-loop containing nucleotide triphosphate hydrolases"/>
    <property type="match status" value="1"/>
</dbReference>
<feature type="compositionally biased region" description="Acidic residues" evidence="19">
    <location>
        <begin position="96"/>
        <end position="105"/>
    </location>
</feature>
<evidence type="ECO:0000256" key="4">
    <source>
        <dbReference type="ARBA" id="ARBA00018925"/>
    </source>
</evidence>
<organism evidence="21 22">
    <name type="scientific">Suillus placidus</name>
    <dbReference type="NCBI Taxonomy" id="48579"/>
    <lineage>
        <taxon>Eukaryota</taxon>
        <taxon>Fungi</taxon>
        <taxon>Dikarya</taxon>
        <taxon>Basidiomycota</taxon>
        <taxon>Agaricomycotina</taxon>
        <taxon>Agaricomycetes</taxon>
        <taxon>Agaricomycetidae</taxon>
        <taxon>Boletales</taxon>
        <taxon>Suillineae</taxon>
        <taxon>Suillaceae</taxon>
        <taxon>Suillus</taxon>
    </lineage>
</organism>
<evidence type="ECO:0000256" key="2">
    <source>
        <dbReference type="ARBA" id="ARBA00008010"/>
    </source>
</evidence>
<dbReference type="InterPro" id="IPR027417">
    <property type="entry name" value="P-loop_NTPase"/>
</dbReference>
<comment type="caution">
    <text evidence="21">The sequence shown here is derived from an EMBL/GenBank/DDBJ whole genome shotgun (WGS) entry which is preliminary data.</text>
</comment>
<dbReference type="GO" id="GO:1902975">
    <property type="term" value="P:mitotic DNA replication initiation"/>
    <property type="evidence" value="ECO:0007669"/>
    <property type="project" value="TreeGrafter"/>
</dbReference>
<keyword evidence="6" id="KW-0479">Metal-binding</keyword>
<dbReference type="PRINTS" id="PR01658">
    <property type="entry name" value="MCMPROTEIN2"/>
</dbReference>